<dbReference type="PANTHER" id="PTHR33420:SF10">
    <property type="entry name" value="FIMBRIAE MAJOR SUBUNIT"/>
    <property type="match status" value="1"/>
</dbReference>
<dbReference type="OrthoDB" id="5906753at2"/>
<sequence length="175" mass="17752">MKKILLATLVCLPITGFAASENTIQFQGEVTDQTCSVAINGMEANPTILLPTVPASALDASAKVAGLTPFTISLTGCTASATGDQNVDTVFVANNLTADGRIGNTGDAENVTLQLVDPAAPTTALDVTGTTGAPGLVIKKDAETASYDFGVQYYAEGAAKAGSVLGSVQYAVSYK</sequence>
<accession>A0A370R2T0</accession>
<proteinExistence type="predicted"/>
<dbReference type="Gene3D" id="2.60.40.1090">
    <property type="entry name" value="Fimbrial-type adhesion domain"/>
    <property type="match status" value="1"/>
</dbReference>
<dbReference type="RefSeq" id="WP_115456540.1">
    <property type="nucleotide sequence ID" value="NZ_QRAP01000001.1"/>
</dbReference>
<reference evidence="2 3" key="1">
    <citation type="submission" date="2018-07" db="EMBL/GenBank/DDBJ databases">
        <title>Genomic Encyclopedia of Type Strains, Phase IV (KMG-IV): sequencing the most valuable type-strain genomes for metagenomic binning, comparative biology and taxonomic classification.</title>
        <authorList>
            <person name="Goeker M."/>
        </authorList>
    </citation>
    <scope>NUCLEOTIDE SEQUENCE [LARGE SCALE GENOMIC DNA]</scope>
    <source>
        <strain evidence="2 3">DSM 103736</strain>
    </source>
</reference>
<dbReference type="InterPro" id="IPR050263">
    <property type="entry name" value="Bact_Fimbrial_Adh_Pro"/>
</dbReference>
<feature type="signal peptide" evidence="1">
    <location>
        <begin position="1"/>
        <end position="18"/>
    </location>
</feature>
<evidence type="ECO:0000256" key="1">
    <source>
        <dbReference type="SAM" id="SignalP"/>
    </source>
</evidence>
<dbReference type="GO" id="GO:0043709">
    <property type="term" value="P:cell adhesion involved in single-species biofilm formation"/>
    <property type="evidence" value="ECO:0007669"/>
    <property type="project" value="TreeGrafter"/>
</dbReference>
<dbReference type="AlphaFoldDB" id="A0A370R2T0"/>
<gene>
    <name evidence="2" type="ORF">C8D90_101185</name>
</gene>
<dbReference type="EMBL" id="QRAP01000001">
    <property type="protein sequence ID" value="RDK96749.1"/>
    <property type="molecule type" value="Genomic_DNA"/>
</dbReference>
<dbReference type="Proteomes" id="UP000254848">
    <property type="component" value="Unassembled WGS sequence"/>
</dbReference>
<dbReference type="SUPFAM" id="SSF49401">
    <property type="entry name" value="Bacterial adhesins"/>
    <property type="match status" value="1"/>
</dbReference>
<dbReference type="InterPro" id="IPR036937">
    <property type="entry name" value="Adhesion_dom_fimbrial_sf"/>
</dbReference>
<protein>
    <submittedName>
        <fullName evidence="2">Major type 1 subunit fimbrin (Pilin)</fullName>
    </submittedName>
</protein>
<evidence type="ECO:0000313" key="2">
    <source>
        <dbReference type="EMBL" id="RDK96749.1"/>
    </source>
</evidence>
<dbReference type="PANTHER" id="PTHR33420">
    <property type="entry name" value="FIMBRIAL SUBUNIT ELFA-RELATED"/>
    <property type="match status" value="1"/>
</dbReference>
<dbReference type="GO" id="GO:0009289">
    <property type="term" value="C:pilus"/>
    <property type="evidence" value="ECO:0007669"/>
    <property type="project" value="InterPro"/>
</dbReference>
<evidence type="ECO:0000313" key="3">
    <source>
        <dbReference type="Proteomes" id="UP000254848"/>
    </source>
</evidence>
<keyword evidence="3" id="KW-1185">Reference proteome</keyword>
<feature type="chain" id="PRO_5016587725" evidence="1">
    <location>
        <begin position="19"/>
        <end position="175"/>
    </location>
</feature>
<name>A0A370R2T0_9GAMM</name>
<comment type="caution">
    <text evidence="2">The sequence shown here is derived from an EMBL/GenBank/DDBJ whole genome shotgun (WGS) entry which is preliminary data.</text>
</comment>
<dbReference type="InterPro" id="IPR008966">
    <property type="entry name" value="Adhesion_dom_sf"/>
</dbReference>
<keyword evidence="1" id="KW-0732">Signal</keyword>
<organism evidence="2 3">
    <name type="scientific">Enterobacillus tribolii</name>
    <dbReference type="NCBI Taxonomy" id="1487935"/>
    <lineage>
        <taxon>Bacteria</taxon>
        <taxon>Pseudomonadati</taxon>
        <taxon>Pseudomonadota</taxon>
        <taxon>Gammaproteobacteria</taxon>
        <taxon>Enterobacterales</taxon>
        <taxon>Hafniaceae</taxon>
        <taxon>Enterobacillus</taxon>
    </lineage>
</organism>